<sequence length="2001" mass="207907">MSFYFLLRVFALCVLALLVAADNPNHAEIHGRSTIKTANKLSCIKSDVSLVKKEVSHPLEFCKFYLSDKRTRSPLPSLGVTALQNACKCIQASPPPEPTIIHGALPSSKQCSQWTKLLNGEYKHVAEFCNFYLGYPRKRSPVPGLSVSNLLTGCKCAIGSSTVASVAKAQQTSTARTLASTKSSSIAKQATSSASSRIAKASTGTVASTPQVTLSSKAATVLGFASRISPSLSTTKSSTSVVLSSTTSETDSATRGAPIVSAYIATSASSSQVTPLQTSGFSASTVSRSTKSNTPTTRKTYTSITATRGMPTTSSALSGISSATHDNTVFTAAEPSFHSDVLKVGTLAPPTDPASSSVGVTSQLSSTAYKSITVIRGQPLGTKAKSTVSSTSIAPTQSSIDTSSSSQTQQKTSMRWASMRGKLPITTSSTQPRDLASTVVFTSSPDASASGATSSTFASNHYVGFDSVSRRIIPPTTASAASEPSEASTWTMQVDNSAVASENSATIVQGQTSSARNVPATSTLPSASGHTGSPSRGTGSTSTNSQYQETTSGEEPHTSAFVATSIESDTPVLPTSNILPMTFPMTGTLRVQTLPEPSVTAALSLEASSTFTELEYPTYSSGGGYPEWMPTKTSENTAEQQSPSIYMPSDRAPDIWNSSSTSSSTPGLSQTSKLASKSYDEFIYHETSAALATTDLSESIATLLPIPTPSIPFDRMISGSIMPSSLRDPSNDYEASRTAVLSSDRAESSEQMIATSITPRPTVDTVSGFSITEIKAISANSTQGEHVLSAKTTSASTTKIIKGYSETPGSSAITGIASEALHSTSKEWRSSTVSIDSAASTSIESSGLLYPATWNLTTSFLLTAVSPETAFETSSSTFATIKSSSTSESPPDPLPSSGVSSHEHEFTPISDSQYTFTTEPPTESTVNSSATLTDSAQTSLDPETTPFTSLAQYNQANLNVTSQSHYESTQTSQRILGPEGQAITPSSSSSEGVPHNSASPAASTTVAETVASTQTMNVADDFVSPRSQESSATTTAITSSFINDSQVAIATDSLWMNATSSTGSFFVETNSSSSATSSSTFPASETVSATELSSSESPLSTSIGQSVSSASSDDSYTEDSVSTHYKPASVSASPTVSYDAIALATTSSSTTSDVSPGTSVDGSSYTDSMNPETSASSDTDIGPSQNESPTIADAPYPTMTGFKDTNNSVTPLPDSSSDISSIDDRQTPIAASSSAEEPSSSSVSLPEVTETSSSDSSSFETSPTFTGTTEPYPSATAGAVDTDEHFVDVVAGETTSSSSTVEPSATSLTGKMTNQTGSESILQSPSSVHHSSEAKSTIAEMDTGSMPPAATSSATFPDDANYATPSSSEVRVETATIPSSSTSPTDLDPAQTSSSSLTERTSTFHAPSNTTYTSLEMETNSVSAAPSSSATISSSSIPEPLPTASSPSPSDDLGWTETSTTSDPYSSDVVAQDLSSSSISFSESLSVASSSTLQSSISGPMNTASASASESSSSEYARSIAITQTDSTDSTTESTTMPMAESSASVSSFLIPSSSTQSPSAMSSSDSSTSMSSLLTTESAESTTKSLTMPAEEPSSSASFTSLGFCQTGAASTLSSYPSASQFCSSFMAPPVVTATTTIYSTQTTGTTSFTTSTQTVQTEISQRVVTQYYSDSTVTTTTCIPASNSGNNFRKRDVPATLAAQTTHLWKRDDAGNASTASATCSVAPSALSGHSCDDVSSACSCYGISTISQAPTSTATVTSSIQQTDTVVQTTTESITVTLISSSTSYIPQTSTVLYCPRPSTDCNNKGYLFAYYGNEPYGNDVANMDATYTKQMTPTYNSTTNQGVGIYGSEWSSVSLYGSSQMYSDNYFYLSHKGYFFAQVTGYYNFTIKDADDIAYVWMGDAAYSGWTGGPNGGNYVAKARCCWPPENTNTTTYWMEAETYVPFRIVLGQQDGSTSLGLTITAPDGTVILQTGKESDYVVQYSCDGTAPPFPDWGYET</sequence>
<protein>
    <recommendedName>
        <fullName evidence="3">PA14 domain-containing protein</fullName>
    </recommendedName>
</protein>
<feature type="region of interest" description="Disordered" evidence="1">
    <location>
        <begin position="881"/>
        <end position="945"/>
    </location>
</feature>
<dbReference type="InterPro" id="IPR018871">
    <property type="entry name" value="GLEYA_adhesin_domain"/>
</dbReference>
<feature type="region of interest" description="Disordered" evidence="1">
    <location>
        <begin position="501"/>
        <end position="556"/>
    </location>
</feature>
<feature type="region of interest" description="Disordered" evidence="1">
    <location>
        <begin position="274"/>
        <end position="319"/>
    </location>
</feature>
<feature type="region of interest" description="Disordered" evidence="1">
    <location>
        <begin position="1522"/>
        <end position="1598"/>
    </location>
</feature>
<evidence type="ECO:0000259" key="3">
    <source>
        <dbReference type="PROSITE" id="PS51820"/>
    </source>
</evidence>
<feature type="compositionally biased region" description="Polar residues" evidence="1">
    <location>
        <begin position="1308"/>
        <end position="1329"/>
    </location>
</feature>
<organism evidence="4 5">
    <name type="scientific">Aureobasidium pullulans</name>
    <name type="common">Black yeast</name>
    <name type="synonym">Pullularia pullulans</name>
    <dbReference type="NCBI Taxonomy" id="5580"/>
    <lineage>
        <taxon>Eukaryota</taxon>
        <taxon>Fungi</taxon>
        <taxon>Dikarya</taxon>
        <taxon>Ascomycota</taxon>
        <taxon>Pezizomycotina</taxon>
        <taxon>Dothideomycetes</taxon>
        <taxon>Dothideomycetidae</taxon>
        <taxon>Dothideales</taxon>
        <taxon>Saccotheciaceae</taxon>
        <taxon>Aureobasidium</taxon>
    </lineage>
</organism>
<feature type="compositionally biased region" description="Low complexity" evidence="1">
    <location>
        <begin position="1522"/>
        <end position="1536"/>
    </location>
</feature>
<feature type="region of interest" description="Disordered" evidence="1">
    <location>
        <begin position="1089"/>
        <end position="1130"/>
    </location>
</feature>
<feature type="compositionally biased region" description="Low complexity" evidence="1">
    <location>
        <begin position="1392"/>
        <end position="1403"/>
    </location>
</feature>
<dbReference type="Proteomes" id="UP000308953">
    <property type="component" value="Unassembled WGS sequence"/>
</dbReference>
<dbReference type="Pfam" id="PF10528">
    <property type="entry name" value="GLEYA"/>
    <property type="match status" value="1"/>
</dbReference>
<feature type="compositionally biased region" description="Polar residues" evidence="1">
    <location>
        <begin position="1456"/>
        <end position="1465"/>
    </location>
</feature>
<feature type="compositionally biased region" description="Polar residues" evidence="1">
    <location>
        <begin position="909"/>
        <end position="945"/>
    </location>
</feature>
<feature type="signal peptide" evidence="2">
    <location>
        <begin position="1"/>
        <end position="21"/>
    </location>
</feature>
<feature type="compositionally biased region" description="Polar residues" evidence="1">
    <location>
        <begin position="384"/>
        <end position="395"/>
    </location>
</feature>
<feature type="compositionally biased region" description="Polar residues" evidence="1">
    <location>
        <begin position="1404"/>
        <end position="1420"/>
    </location>
</feature>
<feature type="compositionally biased region" description="Low complexity" evidence="1">
    <location>
        <begin position="1294"/>
        <end position="1307"/>
    </location>
</feature>
<dbReference type="InterPro" id="IPR037524">
    <property type="entry name" value="PA14/GLEYA"/>
</dbReference>
<feature type="compositionally biased region" description="Low complexity" evidence="1">
    <location>
        <begin position="658"/>
        <end position="671"/>
    </location>
</feature>
<feature type="region of interest" description="Disordered" evidence="1">
    <location>
        <begin position="979"/>
        <end position="1005"/>
    </location>
</feature>
<evidence type="ECO:0000313" key="5">
    <source>
        <dbReference type="Proteomes" id="UP000308953"/>
    </source>
</evidence>
<dbReference type="PROSITE" id="PS51820">
    <property type="entry name" value="PA14"/>
    <property type="match status" value="1"/>
</dbReference>
<feature type="compositionally biased region" description="Low complexity" evidence="1">
    <location>
        <begin position="1089"/>
        <end position="1120"/>
    </location>
</feature>
<feature type="compositionally biased region" description="Low complexity" evidence="1">
    <location>
        <begin position="1231"/>
        <end position="1271"/>
    </location>
</feature>
<evidence type="ECO:0000256" key="2">
    <source>
        <dbReference type="SAM" id="SignalP"/>
    </source>
</evidence>
<feature type="domain" description="PA14" evidence="3">
    <location>
        <begin position="1805"/>
        <end position="1980"/>
    </location>
</feature>
<feature type="chain" id="PRO_5020662153" description="PA14 domain-containing protein" evidence="2">
    <location>
        <begin position="22"/>
        <end position="2001"/>
    </location>
</feature>
<feature type="compositionally biased region" description="Low complexity" evidence="1">
    <location>
        <begin position="1547"/>
        <end position="1588"/>
    </location>
</feature>
<feature type="compositionally biased region" description="Polar residues" evidence="1">
    <location>
        <begin position="632"/>
        <end position="644"/>
    </location>
</feature>
<feature type="compositionally biased region" description="Low complexity" evidence="1">
    <location>
        <begin position="1421"/>
        <end position="1436"/>
    </location>
</feature>
<gene>
    <name evidence="4" type="ORF">D6D10_07945</name>
</gene>
<feature type="compositionally biased region" description="Low complexity" evidence="1">
    <location>
        <begin position="528"/>
        <end position="545"/>
    </location>
</feature>
<accession>A0A4S9EFT0</accession>
<feature type="region of interest" description="Disordered" evidence="1">
    <location>
        <begin position="1146"/>
        <end position="1473"/>
    </location>
</feature>
<feature type="compositionally biased region" description="Polar residues" evidence="1">
    <location>
        <begin position="501"/>
        <end position="526"/>
    </location>
</feature>
<evidence type="ECO:0000313" key="4">
    <source>
        <dbReference type="EMBL" id="THX33066.1"/>
    </source>
</evidence>
<evidence type="ECO:0000256" key="1">
    <source>
        <dbReference type="SAM" id="MobiDB-lite"/>
    </source>
</evidence>
<feature type="compositionally biased region" description="Polar residues" evidence="1">
    <location>
        <begin position="1153"/>
        <end position="1189"/>
    </location>
</feature>
<feature type="compositionally biased region" description="Low complexity" evidence="1">
    <location>
        <begin position="396"/>
        <end position="411"/>
    </location>
</feature>
<name>A0A4S9EFT0_AURPU</name>
<dbReference type="Gene3D" id="2.60.120.1560">
    <property type="match status" value="1"/>
</dbReference>
<comment type="caution">
    <text evidence="4">The sequence shown here is derived from an EMBL/GenBank/DDBJ whole genome shotgun (WGS) entry which is preliminary data.</text>
</comment>
<dbReference type="EMBL" id="QZAV01000247">
    <property type="protein sequence ID" value="THX33066.1"/>
    <property type="molecule type" value="Genomic_DNA"/>
</dbReference>
<feature type="region of interest" description="Disordered" evidence="1">
    <location>
        <begin position="383"/>
        <end position="411"/>
    </location>
</feature>
<feature type="region of interest" description="Disordered" evidence="1">
    <location>
        <begin position="632"/>
        <end position="671"/>
    </location>
</feature>
<keyword evidence="2" id="KW-0732">Signal</keyword>
<feature type="compositionally biased region" description="Low complexity" evidence="1">
    <location>
        <begin position="1374"/>
        <end position="1385"/>
    </location>
</feature>
<reference evidence="4 5" key="1">
    <citation type="submission" date="2018-10" db="EMBL/GenBank/DDBJ databases">
        <title>Fifty Aureobasidium pullulans genomes reveal a recombining polyextremotolerant generalist.</title>
        <authorList>
            <person name="Gostincar C."/>
            <person name="Turk M."/>
            <person name="Zajc J."/>
            <person name="Gunde-Cimerman N."/>
        </authorList>
    </citation>
    <scope>NUCLEOTIDE SEQUENCE [LARGE SCALE GENOMIC DNA]</scope>
    <source>
        <strain evidence="4 5">EXF-9785</strain>
    </source>
</reference>
<proteinExistence type="predicted"/>